<dbReference type="OrthoDB" id="5457915at2"/>
<keyword evidence="5" id="KW-1185">Reference proteome</keyword>
<organism evidence="3 6">
    <name type="scientific">Teichococcus wenyumeiae</name>
    <dbReference type="NCBI Taxonomy" id="2478470"/>
    <lineage>
        <taxon>Bacteria</taxon>
        <taxon>Pseudomonadati</taxon>
        <taxon>Pseudomonadota</taxon>
        <taxon>Alphaproteobacteria</taxon>
        <taxon>Acetobacterales</taxon>
        <taxon>Roseomonadaceae</taxon>
        <taxon>Roseomonas</taxon>
    </lineage>
</organism>
<evidence type="ECO:0000313" key="5">
    <source>
        <dbReference type="Proteomes" id="UP000274097"/>
    </source>
</evidence>
<protein>
    <submittedName>
        <fullName evidence="3">Type II toxin-antitoxin system RelE/ParE family toxin</fullName>
    </submittedName>
</protein>
<proteinExistence type="inferred from homology"/>
<dbReference type="Gene3D" id="3.30.2310.20">
    <property type="entry name" value="RelE-like"/>
    <property type="match status" value="1"/>
</dbReference>
<dbReference type="RefSeq" id="WP_120636520.1">
    <property type="nucleotide sequence ID" value="NZ_RAQU01000006.1"/>
</dbReference>
<dbReference type="PANTHER" id="PTHR33755">
    <property type="entry name" value="TOXIN PARE1-RELATED"/>
    <property type="match status" value="1"/>
</dbReference>
<comment type="similarity">
    <text evidence="1">Belongs to the RelE toxin family.</text>
</comment>
<keyword evidence="2" id="KW-1277">Toxin-antitoxin system</keyword>
<dbReference type="Proteomes" id="UP000278036">
    <property type="component" value="Unassembled WGS sequence"/>
</dbReference>
<sequence>MRRLVYLQAARRDLMGILDHIAREARDVEAGLRFTAILRQQCARLAALPGTLGTARPELRPDLRSFPCRGYVIFFRYRDNAVEVVNVLHGHRDVIGYFGQDPG</sequence>
<dbReference type="InterPro" id="IPR035093">
    <property type="entry name" value="RelE/ParE_toxin_dom_sf"/>
</dbReference>
<dbReference type="AlphaFoldDB" id="A0A3A9JLJ4"/>
<evidence type="ECO:0000313" key="3">
    <source>
        <dbReference type="EMBL" id="RKK06041.1"/>
    </source>
</evidence>
<reference evidence="3 6" key="1">
    <citation type="submission" date="2018-09" db="EMBL/GenBank/DDBJ databases">
        <title>Roseomonas sp. nov., isolated from feces of Tibetan antelopes in the Qinghai-Tibet plateau, China.</title>
        <authorList>
            <person name="Tian Z."/>
        </authorList>
    </citation>
    <scope>NUCLEOTIDE SEQUENCE [LARGE SCALE GENOMIC DNA]</scope>
    <source>
        <strain evidence="4 5">Z23</strain>
        <strain evidence="3 6">Z24</strain>
    </source>
</reference>
<dbReference type="InterPro" id="IPR007712">
    <property type="entry name" value="RelE/ParE_toxin"/>
</dbReference>
<dbReference type="EMBL" id="RFLX01000018">
    <property type="protein sequence ID" value="RMI19558.1"/>
    <property type="molecule type" value="Genomic_DNA"/>
</dbReference>
<evidence type="ECO:0000313" key="6">
    <source>
        <dbReference type="Proteomes" id="UP000278036"/>
    </source>
</evidence>
<evidence type="ECO:0000313" key="4">
    <source>
        <dbReference type="EMBL" id="RMI19558.1"/>
    </source>
</evidence>
<dbReference type="InterPro" id="IPR051803">
    <property type="entry name" value="TA_system_RelE-like_toxin"/>
</dbReference>
<evidence type="ECO:0000256" key="2">
    <source>
        <dbReference type="ARBA" id="ARBA00022649"/>
    </source>
</evidence>
<comment type="caution">
    <text evidence="3">The sequence shown here is derived from an EMBL/GenBank/DDBJ whole genome shotgun (WGS) entry which is preliminary data.</text>
</comment>
<gene>
    <name evidence="3" type="ORF">D6Z83_01305</name>
    <name evidence="4" type="ORF">EBE87_19835</name>
</gene>
<name>A0A3A9JLJ4_9PROT</name>
<evidence type="ECO:0000256" key="1">
    <source>
        <dbReference type="ARBA" id="ARBA00006226"/>
    </source>
</evidence>
<dbReference type="EMBL" id="RAQU01000006">
    <property type="protein sequence ID" value="RKK06041.1"/>
    <property type="molecule type" value="Genomic_DNA"/>
</dbReference>
<dbReference type="InParanoid" id="A0A3A9JLJ4"/>
<dbReference type="Pfam" id="PF05016">
    <property type="entry name" value="ParE_toxin"/>
    <property type="match status" value="1"/>
</dbReference>
<accession>A0A3A9JLJ4</accession>
<dbReference type="Proteomes" id="UP000274097">
    <property type="component" value="Unassembled WGS sequence"/>
</dbReference>